<dbReference type="RefSeq" id="WP_096043082.1">
    <property type="nucleotide sequence ID" value="NZ_UGTW01000001.1"/>
</dbReference>
<dbReference type="EMBL" id="UGTW01000001">
    <property type="protein sequence ID" value="SUC14412.1"/>
    <property type="molecule type" value="Genomic_DNA"/>
</dbReference>
<dbReference type="AlphaFoldDB" id="A0A379F4U6"/>
<sequence>MQKKPAFIDRIEVIVTMKTGELIYGYTTLPCDIKDEGKFIELSADKCGLDVIYVNKDEISYVKFSFITKE</sequence>
<evidence type="ECO:0000313" key="1">
    <source>
        <dbReference type="EMBL" id="SUC14412.1"/>
    </source>
</evidence>
<dbReference type="Proteomes" id="UP000254331">
    <property type="component" value="Unassembled WGS sequence"/>
</dbReference>
<name>A0A379F4U6_PROVU</name>
<gene>
    <name evidence="1" type="ORF">NCTC10376_00216</name>
</gene>
<evidence type="ECO:0000313" key="2">
    <source>
        <dbReference type="Proteomes" id="UP000254331"/>
    </source>
</evidence>
<accession>A0A379F4U6</accession>
<organism evidence="1 2">
    <name type="scientific">Proteus vulgaris</name>
    <dbReference type="NCBI Taxonomy" id="585"/>
    <lineage>
        <taxon>Bacteria</taxon>
        <taxon>Pseudomonadati</taxon>
        <taxon>Pseudomonadota</taxon>
        <taxon>Gammaproteobacteria</taxon>
        <taxon>Enterobacterales</taxon>
        <taxon>Morganellaceae</taxon>
        <taxon>Proteus</taxon>
    </lineage>
</organism>
<proteinExistence type="predicted"/>
<protein>
    <submittedName>
        <fullName evidence="1">Uncharacterized protein</fullName>
    </submittedName>
</protein>
<reference evidence="1 2" key="1">
    <citation type="submission" date="2018-06" db="EMBL/GenBank/DDBJ databases">
        <authorList>
            <consortium name="Pathogen Informatics"/>
            <person name="Doyle S."/>
        </authorList>
    </citation>
    <scope>NUCLEOTIDE SEQUENCE [LARGE SCALE GENOMIC DNA]</scope>
    <source>
        <strain evidence="1 2">NCTC10376</strain>
    </source>
</reference>